<name>A0AAN9UEJ8_9PEZI</name>
<keyword evidence="3" id="KW-1185">Reference proteome</keyword>
<evidence type="ECO:0000313" key="3">
    <source>
        <dbReference type="Proteomes" id="UP001320420"/>
    </source>
</evidence>
<dbReference type="EMBL" id="JAKJXP020000110">
    <property type="protein sequence ID" value="KAK7745197.1"/>
    <property type="molecule type" value="Genomic_DNA"/>
</dbReference>
<gene>
    <name evidence="2" type="ORF">SLS62_009826</name>
</gene>
<feature type="region of interest" description="Disordered" evidence="1">
    <location>
        <begin position="177"/>
        <end position="211"/>
    </location>
</feature>
<organism evidence="2 3">
    <name type="scientific">Diatrype stigma</name>
    <dbReference type="NCBI Taxonomy" id="117547"/>
    <lineage>
        <taxon>Eukaryota</taxon>
        <taxon>Fungi</taxon>
        <taxon>Dikarya</taxon>
        <taxon>Ascomycota</taxon>
        <taxon>Pezizomycotina</taxon>
        <taxon>Sordariomycetes</taxon>
        <taxon>Xylariomycetidae</taxon>
        <taxon>Xylariales</taxon>
        <taxon>Diatrypaceae</taxon>
        <taxon>Diatrype</taxon>
    </lineage>
</organism>
<accession>A0AAN9UEJ8</accession>
<feature type="compositionally biased region" description="Low complexity" evidence="1">
    <location>
        <begin position="141"/>
        <end position="159"/>
    </location>
</feature>
<evidence type="ECO:0000313" key="2">
    <source>
        <dbReference type="EMBL" id="KAK7745197.1"/>
    </source>
</evidence>
<evidence type="ECO:0000256" key="1">
    <source>
        <dbReference type="SAM" id="MobiDB-lite"/>
    </source>
</evidence>
<feature type="region of interest" description="Disordered" evidence="1">
    <location>
        <begin position="1"/>
        <end position="43"/>
    </location>
</feature>
<dbReference type="AlphaFoldDB" id="A0AAN9UEJ8"/>
<protein>
    <recommendedName>
        <fullName evidence="4">HTH CENPB-type domain-containing protein</fullName>
    </recommendedName>
</protein>
<sequence length="211" mass="23607">MNGSASSAARRRQTQQHQPMPQPPASQPQQQQQQQQQTYTMPEDQLIEATVQLAVQAHRSGAFKSIKAAATFYGAPYHRALSRSKGHHPTSQNGGTHTVLDEAGDRALHAAMQRLVLLGERVSSLRLEQAANEILREQHDQQQQQQQQPDGAQGQQKQPRQVNRRWARRYLARHRHLAKRTRADWAKLPLAAERGGRTGDGSSGSGRRNSI</sequence>
<evidence type="ECO:0008006" key="4">
    <source>
        <dbReference type="Google" id="ProtNLM"/>
    </source>
</evidence>
<reference evidence="2 3" key="1">
    <citation type="submission" date="2024-02" db="EMBL/GenBank/DDBJ databases">
        <title>De novo assembly and annotation of 12 fungi associated with fruit tree decline syndrome in Ontario, Canada.</title>
        <authorList>
            <person name="Sulman M."/>
            <person name="Ellouze W."/>
            <person name="Ilyukhin E."/>
        </authorList>
    </citation>
    <scope>NUCLEOTIDE SEQUENCE [LARGE SCALE GENOMIC DNA]</scope>
    <source>
        <strain evidence="2 3">M11/M66-122</strain>
    </source>
</reference>
<feature type="compositionally biased region" description="Low complexity" evidence="1">
    <location>
        <begin position="27"/>
        <end position="37"/>
    </location>
</feature>
<dbReference type="Proteomes" id="UP001320420">
    <property type="component" value="Unassembled WGS sequence"/>
</dbReference>
<proteinExistence type="predicted"/>
<comment type="caution">
    <text evidence="2">The sequence shown here is derived from an EMBL/GenBank/DDBJ whole genome shotgun (WGS) entry which is preliminary data.</text>
</comment>
<feature type="region of interest" description="Disordered" evidence="1">
    <location>
        <begin position="137"/>
        <end position="164"/>
    </location>
</feature>